<dbReference type="PANTHER" id="PTHR31004:SF1">
    <property type="entry name" value="TRANSMEMBRANE PROTEIN 79"/>
    <property type="match status" value="1"/>
</dbReference>
<evidence type="ECO:0008006" key="8">
    <source>
        <dbReference type="Google" id="ProtNLM"/>
    </source>
</evidence>
<comment type="subcellular location">
    <subcellularLocation>
        <location evidence="1">Membrane</location>
    </subcellularLocation>
</comment>
<dbReference type="EMBL" id="CASHTH010002911">
    <property type="protein sequence ID" value="CAI8037155.1"/>
    <property type="molecule type" value="Genomic_DNA"/>
</dbReference>
<evidence type="ECO:0000256" key="1">
    <source>
        <dbReference type="ARBA" id="ARBA00004370"/>
    </source>
</evidence>
<accession>A0AA35SW08</accession>
<keyword evidence="7" id="KW-1185">Reference proteome</keyword>
<feature type="transmembrane region" description="Helical" evidence="5">
    <location>
        <begin position="183"/>
        <end position="206"/>
    </location>
</feature>
<dbReference type="SUPFAM" id="SSF161084">
    <property type="entry name" value="MAPEG domain-like"/>
    <property type="match status" value="1"/>
</dbReference>
<gene>
    <name evidence="6" type="ORF">GBAR_LOCUS20786</name>
</gene>
<feature type="transmembrane region" description="Helical" evidence="5">
    <location>
        <begin position="157"/>
        <end position="177"/>
    </location>
</feature>
<feature type="transmembrane region" description="Helical" evidence="5">
    <location>
        <begin position="12"/>
        <end position="33"/>
    </location>
</feature>
<keyword evidence="2 5" id="KW-0812">Transmembrane</keyword>
<evidence type="ECO:0000256" key="2">
    <source>
        <dbReference type="ARBA" id="ARBA00022692"/>
    </source>
</evidence>
<evidence type="ECO:0000256" key="3">
    <source>
        <dbReference type="ARBA" id="ARBA00022989"/>
    </source>
</evidence>
<dbReference type="GO" id="GO:0005765">
    <property type="term" value="C:lysosomal membrane"/>
    <property type="evidence" value="ECO:0007669"/>
    <property type="project" value="TreeGrafter"/>
</dbReference>
<dbReference type="GO" id="GO:0032588">
    <property type="term" value="C:trans-Golgi network membrane"/>
    <property type="evidence" value="ECO:0007669"/>
    <property type="project" value="TreeGrafter"/>
</dbReference>
<evidence type="ECO:0000256" key="5">
    <source>
        <dbReference type="SAM" id="Phobius"/>
    </source>
</evidence>
<protein>
    <recommendedName>
        <fullName evidence="8">MAPEG family protein</fullName>
    </recommendedName>
</protein>
<keyword evidence="4 5" id="KW-0472">Membrane</keyword>
<evidence type="ECO:0000256" key="4">
    <source>
        <dbReference type="ARBA" id="ARBA00023136"/>
    </source>
</evidence>
<feature type="transmembrane region" description="Helical" evidence="5">
    <location>
        <begin position="128"/>
        <end position="150"/>
    </location>
</feature>
<dbReference type="Gene3D" id="1.20.120.550">
    <property type="entry name" value="Membrane associated eicosanoid/glutathione metabolism-like domain"/>
    <property type="match status" value="1"/>
</dbReference>
<keyword evidence="3 5" id="KW-1133">Transmembrane helix</keyword>
<organism evidence="6 7">
    <name type="scientific">Geodia barretti</name>
    <name type="common">Barrett's horny sponge</name>
    <dbReference type="NCBI Taxonomy" id="519541"/>
    <lineage>
        <taxon>Eukaryota</taxon>
        <taxon>Metazoa</taxon>
        <taxon>Porifera</taxon>
        <taxon>Demospongiae</taxon>
        <taxon>Heteroscleromorpha</taxon>
        <taxon>Tetractinellida</taxon>
        <taxon>Astrophorina</taxon>
        <taxon>Geodiidae</taxon>
        <taxon>Geodia</taxon>
    </lineage>
</organism>
<dbReference type="GO" id="GO:0045055">
    <property type="term" value="P:regulated exocytosis"/>
    <property type="evidence" value="ECO:0007669"/>
    <property type="project" value="TreeGrafter"/>
</dbReference>
<dbReference type="InterPro" id="IPR023352">
    <property type="entry name" value="MAPEG-like_dom_sf"/>
</dbReference>
<evidence type="ECO:0000313" key="6">
    <source>
        <dbReference type="EMBL" id="CAI8037155.1"/>
    </source>
</evidence>
<sequence>MAVGDERARMLRVLPLQAVIGLAMLVGGLYGGYYHVPDGAIPAPSSGELSVKIAYTLRCFLFLALFLGVAVALTGRNRVIVGARNPLSGNEAGMQLHKKRLTNTLEQTFIYVMLALLLATLLEKEEMKYIFLSTILFVVGRVLFWVGYGIHPAYREIGTILSFGIAMTSLILSAYLLCSRGFVLGSAVSTAAAIAVPTLSVLGILVPM</sequence>
<reference evidence="6" key="1">
    <citation type="submission" date="2023-03" db="EMBL/GenBank/DDBJ databases">
        <authorList>
            <person name="Steffen K."/>
            <person name="Cardenas P."/>
        </authorList>
    </citation>
    <scope>NUCLEOTIDE SEQUENCE</scope>
</reference>
<comment type="caution">
    <text evidence="6">The sequence shown here is derived from an EMBL/GenBank/DDBJ whole genome shotgun (WGS) entry which is preliminary data.</text>
</comment>
<feature type="transmembrane region" description="Helical" evidence="5">
    <location>
        <begin position="53"/>
        <end position="74"/>
    </location>
</feature>
<name>A0AA35SW08_GEOBA</name>
<dbReference type="AlphaFoldDB" id="A0AA35SW08"/>
<dbReference type="PANTHER" id="PTHR31004">
    <property type="entry name" value="TRANSMEMBRANE PROTEIN 79"/>
    <property type="match status" value="1"/>
</dbReference>
<dbReference type="Proteomes" id="UP001174909">
    <property type="component" value="Unassembled WGS sequence"/>
</dbReference>
<dbReference type="Pfam" id="PF01124">
    <property type="entry name" value="MAPEG"/>
    <property type="match status" value="1"/>
</dbReference>
<proteinExistence type="predicted"/>
<evidence type="ECO:0000313" key="7">
    <source>
        <dbReference type="Proteomes" id="UP001174909"/>
    </source>
</evidence>
<dbReference type="InterPro" id="IPR001129">
    <property type="entry name" value="Membr-assoc_MAPEG"/>
</dbReference>